<dbReference type="AlphaFoldDB" id="A0A2B7XTX7"/>
<reference evidence="2 3" key="1">
    <citation type="submission" date="2017-10" db="EMBL/GenBank/DDBJ databases">
        <title>Comparative genomics in systemic dimorphic fungi from Ajellomycetaceae.</title>
        <authorList>
            <person name="Munoz J.F."/>
            <person name="Mcewen J.G."/>
            <person name="Clay O.K."/>
            <person name="Cuomo C.A."/>
        </authorList>
    </citation>
    <scope>NUCLEOTIDE SEQUENCE [LARGE SCALE GENOMIC DNA]</scope>
    <source>
        <strain evidence="2 3">UAMH5409</strain>
    </source>
</reference>
<protein>
    <submittedName>
        <fullName evidence="2">Uncharacterized protein</fullName>
    </submittedName>
</protein>
<accession>A0A2B7XTX7</accession>
<dbReference type="OrthoDB" id="3641682at2759"/>
<dbReference type="EMBL" id="PDNB01000061">
    <property type="protein sequence ID" value="PGH12221.1"/>
    <property type="molecule type" value="Genomic_DNA"/>
</dbReference>
<keyword evidence="3" id="KW-1185">Reference proteome</keyword>
<evidence type="ECO:0000313" key="2">
    <source>
        <dbReference type="EMBL" id="PGH12221.1"/>
    </source>
</evidence>
<evidence type="ECO:0000256" key="1">
    <source>
        <dbReference type="SAM" id="MobiDB-lite"/>
    </source>
</evidence>
<sequence>MTDKRQNPGIYVDPPVPEFRHELVGDGSIHQRYKYVQLTDPMNCGSLSGCEIAATEVEGTSTSWSVTTSLEKWIGLGVSYEIAQYAESGQVGNCAGLEYEKICTLYRFAHTAYEVNTWMQARGEILDFKRQWIASPNGNSKGNGYMCGKGNQCMSKGHYFWANFPSVVHGGPQKFPFDPKTETFNAFPLEDNEKYGGSDAENMGAGGRRPAMQKDEFPPLRKGEPS</sequence>
<comment type="caution">
    <text evidence="2">The sequence shown here is derived from an EMBL/GenBank/DDBJ whole genome shotgun (WGS) entry which is preliminary data.</text>
</comment>
<gene>
    <name evidence="2" type="ORF">AJ79_04401</name>
</gene>
<proteinExistence type="predicted"/>
<dbReference type="Proteomes" id="UP000223968">
    <property type="component" value="Unassembled WGS sequence"/>
</dbReference>
<organism evidence="2 3">
    <name type="scientific">Helicocarpus griseus UAMH5409</name>
    <dbReference type="NCBI Taxonomy" id="1447875"/>
    <lineage>
        <taxon>Eukaryota</taxon>
        <taxon>Fungi</taxon>
        <taxon>Dikarya</taxon>
        <taxon>Ascomycota</taxon>
        <taxon>Pezizomycotina</taxon>
        <taxon>Eurotiomycetes</taxon>
        <taxon>Eurotiomycetidae</taxon>
        <taxon>Onygenales</taxon>
        <taxon>Ajellomycetaceae</taxon>
        <taxon>Helicocarpus</taxon>
    </lineage>
</organism>
<name>A0A2B7XTX7_9EURO</name>
<feature type="region of interest" description="Disordered" evidence="1">
    <location>
        <begin position="188"/>
        <end position="226"/>
    </location>
</feature>
<feature type="compositionally biased region" description="Basic and acidic residues" evidence="1">
    <location>
        <begin position="212"/>
        <end position="226"/>
    </location>
</feature>
<evidence type="ECO:0000313" key="3">
    <source>
        <dbReference type="Proteomes" id="UP000223968"/>
    </source>
</evidence>